<name>A0A9P6KBC8_9FUNG</name>
<evidence type="ECO:0000313" key="6">
    <source>
        <dbReference type="Proteomes" id="UP000780801"/>
    </source>
</evidence>
<feature type="non-terminal residue" evidence="5">
    <location>
        <position position="750"/>
    </location>
</feature>
<evidence type="ECO:0000256" key="1">
    <source>
        <dbReference type="ARBA" id="ARBA00022658"/>
    </source>
</evidence>
<feature type="region of interest" description="Disordered" evidence="3">
    <location>
        <begin position="590"/>
        <end position="614"/>
    </location>
</feature>
<dbReference type="InterPro" id="IPR008937">
    <property type="entry name" value="Ras-like_GEF"/>
</dbReference>
<evidence type="ECO:0000313" key="5">
    <source>
        <dbReference type="EMBL" id="KAF9578530.1"/>
    </source>
</evidence>
<feature type="region of interest" description="Disordered" evidence="3">
    <location>
        <begin position="403"/>
        <end position="456"/>
    </location>
</feature>
<dbReference type="PANTHER" id="PTHR23113">
    <property type="entry name" value="GUANINE NUCLEOTIDE EXCHANGE FACTOR"/>
    <property type="match status" value="1"/>
</dbReference>
<dbReference type="SUPFAM" id="SSF48366">
    <property type="entry name" value="Ras GEF"/>
    <property type="match status" value="1"/>
</dbReference>
<feature type="compositionally biased region" description="Low complexity" evidence="3">
    <location>
        <begin position="410"/>
        <end position="426"/>
    </location>
</feature>
<dbReference type="GO" id="GO:0007265">
    <property type="term" value="P:Ras protein signal transduction"/>
    <property type="evidence" value="ECO:0007669"/>
    <property type="project" value="TreeGrafter"/>
</dbReference>
<dbReference type="PROSITE" id="PS50009">
    <property type="entry name" value="RASGEF_CAT"/>
    <property type="match status" value="1"/>
</dbReference>
<keyword evidence="1 2" id="KW-0344">Guanine-nucleotide releasing factor</keyword>
<feature type="compositionally biased region" description="Basic residues" evidence="3">
    <location>
        <begin position="597"/>
        <end position="612"/>
    </location>
</feature>
<proteinExistence type="predicted"/>
<dbReference type="AlphaFoldDB" id="A0A9P6KBC8"/>
<organism evidence="5 6">
    <name type="scientific">Lunasporangiospora selenospora</name>
    <dbReference type="NCBI Taxonomy" id="979761"/>
    <lineage>
        <taxon>Eukaryota</taxon>
        <taxon>Fungi</taxon>
        <taxon>Fungi incertae sedis</taxon>
        <taxon>Mucoromycota</taxon>
        <taxon>Mortierellomycotina</taxon>
        <taxon>Mortierellomycetes</taxon>
        <taxon>Mortierellales</taxon>
        <taxon>Mortierellaceae</taxon>
        <taxon>Lunasporangiospora</taxon>
    </lineage>
</organism>
<accession>A0A9P6KBC8</accession>
<dbReference type="PANTHER" id="PTHR23113:SF348">
    <property type="entry name" value="GUANYL-NUCLEOTIDE EXCHANGE FACTOR RASGEF, PUTATIVE (AFU_ORTHOLOGUE AFUA_1G04700)-RELATED"/>
    <property type="match status" value="1"/>
</dbReference>
<dbReference type="InterPro" id="IPR036964">
    <property type="entry name" value="RASGEF_cat_dom_sf"/>
</dbReference>
<evidence type="ECO:0000256" key="3">
    <source>
        <dbReference type="SAM" id="MobiDB-lite"/>
    </source>
</evidence>
<dbReference type="CDD" id="cd00155">
    <property type="entry name" value="RasGEF"/>
    <property type="match status" value="1"/>
</dbReference>
<comment type="caution">
    <text evidence="5">The sequence shown here is derived from an EMBL/GenBank/DDBJ whole genome shotgun (WGS) entry which is preliminary data.</text>
</comment>
<sequence>VYPNDLIHRQTRQRLAAFLRERVALFPYLRDIYAQLMPLSSVHYFYSWRWPQYAADYRQQQQLQQWQQQQQPHPSTRIEPILGSRNPSVASSHGGSCSEEESSDSGFHDTGSLTGGLSSGNGALLLGLGIGSMAGEGALTMNEEDMDEDREWGLIDEDEVLPPIDFKYDQFLSPIPSTPKTISPGTGPGSAPWMTPNSYGPFGGCNRIYGKSFCHLPRDRRSSTGSFAHNSPCAMETFVAGRRGSASSIASNPGPFSTTTGMALTPGSMSSCSGAGSSCFAEGVDLSQMQPSPLAGPIPFIGKRSSSQAYRQLRGGFLSTGSPSGAQSVSSTPSSGRVTPVPVAPGDSAVTLVTVPALTATTPTLTNKDLPFPPVLEERIHPLGHLPQQSPQQHHQHQFLHPFHHHGHQHQYPQQQAQSKTSSSTLAHHHHHPFSLFGHGPHQHPHSHPCVSPSASIAPVSTPEPISIHTPFLEISNLEIAEQLTCVEFGLFRRLKPRDLLRHVWKSKRGSNAFQACVTHFNFISSWVGTMILSSSPTKAKTRAKMMEKFIWIAKHLRDMGNYNTTMAILGALNMSPIHRLTQTREILKNSNGHSSSQHHGHGNGGHHGHVHSSKECKKGEAWETFKELEQLMSSERSYAEYRASLKTRSMPCIPYLGVHSRDLLSISEGNKDFRIDGTLHWQKFILLTEVISTVMSFQKSSYTAKPDPIISRIITETPVLSEDEMYAKSTAVEPGKLNHSRSLSKFTFF</sequence>
<feature type="domain" description="Ras-GEF" evidence="4">
    <location>
        <begin position="476"/>
        <end position="736"/>
    </location>
</feature>
<dbReference type="GO" id="GO:0005085">
    <property type="term" value="F:guanyl-nucleotide exchange factor activity"/>
    <property type="evidence" value="ECO:0007669"/>
    <property type="project" value="UniProtKB-KW"/>
</dbReference>
<feature type="region of interest" description="Disordered" evidence="3">
    <location>
        <begin position="315"/>
        <end position="346"/>
    </location>
</feature>
<protein>
    <recommendedName>
        <fullName evidence="4">Ras-GEF domain-containing protein</fullName>
    </recommendedName>
</protein>
<dbReference type="Gene3D" id="1.10.840.10">
    <property type="entry name" value="Ras guanine-nucleotide exchange factors catalytic domain"/>
    <property type="match status" value="1"/>
</dbReference>
<feature type="compositionally biased region" description="Polar residues" evidence="3">
    <location>
        <begin position="319"/>
        <end position="337"/>
    </location>
</feature>
<dbReference type="Proteomes" id="UP000780801">
    <property type="component" value="Unassembled WGS sequence"/>
</dbReference>
<dbReference type="Pfam" id="PF00617">
    <property type="entry name" value="RasGEF"/>
    <property type="match status" value="1"/>
</dbReference>
<dbReference type="SMART" id="SM00147">
    <property type="entry name" value="RasGEF"/>
    <property type="match status" value="1"/>
</dbReference>
<evidence type="ECO:0000259" key="4">
    <source>
        <dbReference type="PROSITE" id="PS50009"/>
    </source>
</evidence>
<dbReference type="InterPro" id="IPR023578">
    <property type="entry name" value="Ras_GEF_dom_sf"/>
</dbReference>
<evidence type="ECO:0000256" key="2">
    <source>
        <dbReference type="PROSITE-ProRule" id="PRU00168"/>
    </source>
</evidence>
<gene>
    <name evidence="5" type="ORF">BGW38_005619</name>
</gene>
<reference evidence="5" key="1">
    <citation type="journal article" date="2020" name="Fungal Divers.">
        <title>Resolving the Mortierellaceae phylogeny through synthesis of multi-gene phylogenetics and phylogenomics.</title>
        <authorList>
            <person name="Vandepol N."/>
            <person name="Liber J."/>
            <person name="Desiro A."/>
            <person name="Na H."/>
            <person name="Kennedy M."/>
            <person name="Barry K."/>
            <person name="Grigoriev I.V."/>
            <person name="Miller A.N."/>
            <person name="O'Donnell K."/>
            <person name="Stajich J.E."/>
            <person name="Bonito G."/>
        </authorList>
    </citation>
    <scope>NUCLEOTIDE SEQUENCE</scope>
    <source>
        <strain evidence="5">KOD1015</strain>
    </source>
</reference>
<dbReference type="OrthoDB" id="546434at2759"/>
<keyword evidence="6" id="KW-1185">Reference proteome</keyword>
<dbReference type="InterPro" id="IPR001895">
    <property type="entry name" value="RASGEF_cat_dom"/>
</dbReference>
<dbReference type="EMBL" id="JAABOA010003561">
    <property type="protein sequence ID" value="KAF9578530.1"/>
    <property type="molecule type" value="Genomic_DNA"/>
</dbReference>
<feature type="region of interest" description="Disordered" evidence="3">
    <location>
        <begin position="64"/>
        <end position="113"/>
    </location>
</feature>
<dbReference type="GO" id="GO:0005886">
    <property type="term" value="C:plasma membrane"/>
    <property type="evidence" value="ECO:0007669"/>
    <property type="project" value="TreeGrafter"/>
</dbReference>